<accession>A0A5M3MIF7</accession>
<comment type="caution">
    <text evidence="1">The sequence shown here is derived from an EMBL/GenBank/DDBJ whole genome shotgun (WGS) entry which is preliminary data.</text>
</comment>
<evidence type="ECO:0000313" key="2">
    <source>
        <dbReference type="Proteomes" id="UP000053558"/>
    </source>
</evidence>
<feature type="non-terminal residue" evidence="1">
    <location>
        <position position="345"/>
    </location>
</feature>
<keyword evidence="2" id="KW-1185">Reference proteome</keyword>
<dbReference type="OrthoDB" id="3050185at2759"/>
<reference evidence="2" key="1">
    <citation type="journal article" date="2012" name="Science">
        <title>The Paleozoic origin of enzymatic lignin decomposition reconstructed from 31 fungal genomes.</title>
        <authorList>
            <person name="Floudas D."/>
            <person name="Binder M."/>
            <person name="Riley R."/>
            <person name="Barry K."/>
            <person name="Blanchette R.A."/>
            <person name="Henrissat B."/>
            <person name="Martinez A.T."/>
            <person name="Otillar R."/>
            <person name="Spatafora J.W."/>
            <person name="Yadav J.S."/>
            <person name="Aerts A."/>
            <person name="Benoit I."/>
            <person name="Boyd A."/>
            <person name="Carlson A."/>
            <person name="Copeland A."/>
            <person name="Coutinho P.M."/>
            <person name="de Vries R.P."/>
            <person name="Ferreira P."/>
            <person name="Findley K."/>
            <person name="Foster B."/>
            <person name="Gaskell J."/>
            <person name="Glotzer D."/>
            <person name="Gorecki P."/>
            <person name="Heitman J."/>
            <person name="Hesse C."/>
            <person name="Hori C."/>
            <person name="Igarashi K."/>
            <person name="Jurgens J.A."/>
            <person name="Kallen N."/>
            <person name="Kersten P."/>
            <person name="Kohler A."/>
            <person name="Kuees U."/>
            <person name="Kumar T.K.A."/>
            <person name="Kuo A."/>
            <person name="LaButti K."/>
            <person name="Larrondo L.F."/>
            <person name="Lindquist E."/>
            <person name="Ling A."/>
            <person name="Lombard V."/>
            <person name="Lucas S."/>
            <person name="Lundell T."/>
            <person name="Martin R."/>
            <person name="McLaughlin D.J."/>
            <person name="Morgenstern I."/>
            <person name="Morin E."/>
            <person name="Murat C."/>
            <person name="Nagy L.G."/>
            <person name="Nolan M."/>
            <person name="Ohm R.A."/>
            <person name="Patyshakuliyeva A."/>
            <person name="Rokas A."/>
            <person name="Ruiz-Duenas F.J."/>
            <person name="Sabat G."/>
            <person name="Salamov A."/>
            <person name="Samejima M."/>
            <person name="Schmutz J."/>
            <person name="Slot J.C."/>
            <person name="St John F."/>
            <person name="Stenlid J."/>
            <person name="Sun H."/>
            <person name="Sun S."/>
            <person name="Syed K."/>
            <person name="Tsang A."/>
            <person name="Wiebenga A."/>
            <person name="Young D."/>
            <person name="Pisabarro A."/>
            <person name="Eastwood D.C."/>
            <person name="Martin F."/>
            <person name="Cullen D."/>
            <person name="Grigoriev I.V."/>
            <person name="Hibbett D.S."/>
        </authorList>
    </citation>
    <scope>NUCLEOTIDE SEQUENCE [LARGE SCALE GENOMIC DNA]</scope>
    <source>
        <strain evidence="2">RWD-64-598 SS2</strain>
    </source>
</reference>
<dbReference type="RefSeq" id="XP_007771451.1">
    <property type="nucleotide sequence ID" value="XM_007773261.1"/>
</dbReference>
<dbReference type="Proteomes" id="UP000053558">
    <property type="component" value="Unassembled WGS sequence"/>
</dbReference>
<dbReference type="EMBL" id="JH711582">
    <property type="protein sequence ID" value="EIW78411.1"/>
    <property type="molecule type" value="Genomic_DNA"/>
</dbReference>
<proteinExistence type="predicted"/>
<sequence length="345" mass="39403">MDIKYVGSGEAAKALVFYITDYVTKLDLQLHVGMTALDYAVKRYTDKYVNDAETPLRSRARNLCTGGDRYTSHSFERVRLYEFDQSLWRWETSSLTHFSLDERDGVVVSSHLKNYQYRGIEHEFARLSLYDFAASVRIFQMTKHEQLAFGIVRNGASGERVDEVAEDANAEFDRNQDNGIHSAGGRVRFSDPAHPQYNSHVMALRGKRSVPVLLSRDLPKRSGPNADEEKYCRILLLLFKPWRTFVDLKGGHHTWVDAHNAHTFGPFESHVIQNLDVMNECADAKEVYAKKNHSELGQELQQMGFDVDQLDNRHLFEATLLSDPYIVNPGDEDLPDDALDNALEN</sequence>
<name>A0A5M3MIF7_CONPW</name>
<dbReference type="KEGG" id="cput:CONPUDRAFT_83833"/>
<gene>
    <name evidence="1" type="ORF">CONPUDRAFT_83833</name>
</gene>
<organism evidence="1 2">
    <name type="scientific">Coniophora puteana (strain RWD-64-598)</name>
    <name type="common">Brown rot fungus</name>
    <dbReference type="NCBI Taxonomy" id="741705"/>
    <lineage>
        <taxon>Eukaryota</taxon>
        <taxon>Fungi</taxon>
        <taxon>Dikarya</taxon>
        <taxon>Basidiomycota</taxon>
        <taxon>Agaricomycotina</taxon>
        <taxon>Agaricomycetes</taxon>
        <taxon>Agaricomycetidae</taxon>
        <taxon>Boletales</taxon>
        <taxon>Coniophorineae</taxon>
        <taxon>Coniophoraceae</taxon>
        <taxon>Coniophora</taxon>
    </lineage>
</organism>
<dbReference type="GeneID" id="19210664"/>
<evidence type="ECO:0000313" key="1">
    <source>
        <dbReference type="EMBL" id="EIW78411.1"/>
    </source>
</evidence>
<dbReference type="AlphaFoldDB" id="A0A5M3MIF7"/>
<protein>
    <submittedName>
        <fullName evidence="1">Uncharacterized protein</fullName>
    </submittedName>
</protein>